<reference evidence="4" key="2">
    <citation type="submission" date="2020-08" db="EMBL/GenBank/DDBJ databases">
        <title>The Agave Microbiome: Exploring the role of microbial communities in plant adaptations to desert environments.</title>
        <authorList>
            <person name="Partida-Martinez L.P."/>
        </authorList>
    </citation>
    <scope>NUCLEOTIDE SEQUENCE [LARGE SCALE GENOMIC DNA]</scope>
    <source>
        <strain evidence="4">AT2.8</strain>
    </source>
</reference>
<sequence length="256" mass="27388">MGGYVIYHLNGSVALITGVSRENGIGAAICTKLASEGADIFFTHWGANTDWVKKFEDSLREYGVRCGNIEVDLADPGAPFNVLEIVTAELGLPAILVNNAAHSTSDGYMNLDAKTLDDHYAVNMRATFLLSVEFARRFRQSSMRAGRIINLTSGQALGPMPGELAYAATKGAISAFTLSLSAEVAPLGITVNAVNPGPTDTGWMNEEIRHWILPKFPLGRIGMPEDAARLVAFLASEEAAWVTGQVLNSEGGFLRG</sequence>
<dbReference type="PANTHER" id="PTHR48107">
    <property type="entry name" value="NADPH-DEPENDENT ALDEHYDE REDUCTASE-LIKE PROTEIN, CHLOROPLASTIC-RELATED"/>
    <property type="match status" value="1"/>
</dbReference>
<dbReference type="InterPro" id="IPR020904">
    <property type="entry name" value="Sc_DH/Rdtase_CS"/>
</dbReference>
<name>A0A852TIM9_9BACI</name>
<dbReference type="GO" id="GO:0004316">
    <property type="term" value="F:3-oxoacyl-[acyl-carrier-protein] reductase (NADPH) activity"/>
    <property type="evidence" value="ECO:0007669"/>
    <property type="project" value="UniProtKB-EC"/>
</dbReference>
<protein>
    <submittedName>
        <fullName evidence="3">3-oxoacyl-[acyl-carrier protein] reductase</fullName>
        <ecNumber evidence="3">1.1.1.100</ecNumber>
    </submittedName>
</protein>
<dbReference type="PRINTS" id="PR00080">
    <property type="entry name" value="SDRFAMILY"/>
</dbReference>
<keyword evidence="2 3" id="KW-0560">Oxidoreductase</keyword>
<dbReference type="Proteomes" id="UP000548423">
    <property type="component" value="Unassembled WGS sequence"/>
</dbReference>
<dbReference type="SUPFAM" id="SSF51735">
    <property type="entry name" value="NAD(P)-binding Rossmann-fold domains"/>
    <property type="match status" value="1"/>
</dbReference>
<dbReference type="CDD" id="cd05233">
    <property type="entry name" value="SDR_c"/>
    <property type="match status" value="1"/>
</dbReference>
<dbReference type="NCBIfam" id="NF009389">
    <property type="entry name" value="PRK12748.1"/>
    <property type="match status" value="1"/>
</dbReference>
<dbReference type="PRINTS" id="PR00081">
    <property type="entry name" value="GDHRDH"/>
</dbReference>
<organism evidence="3 4">
    <name type="scientific">Neobacillus niacini</name>
    <dbReference type="NCBI Taxonomy" id="86668"/>
    <lineage>
        <taxon>Bacteria</taxon>
        <taxon>Bacillati</taxon>
        <taxon>Bacillota</taxon>
        <taxon>Bacilli</taxon>
        <taxon>Bacillales</taxon>
        <taxon>Bacillaceae</taxon>
        <taxon>Neobacillus</taxon>
    </lineage>
</organism>
<dbReference type="EMBL" id="JACCBX010000012">
    <property type="protein sequence ID" value="NYE08059.1"/>
    <property type="molecule type" value="Genomic_DNA"/>
</dbReference>
<dbReference type="Gene3D" id="3.40.50.720">
    <property type="entry name" value="NAD(P)-binding Rossmann-like Domain"/>
    <property type="match status" value="1"/>
</dbReference>
<proteinExistence type="inferred from homology"/>
<dbReference type="PANTHER" id="PTHR48107:SF7">
    <property type="entry name" value="RE15974P"/>
    <property type="match status" value="1"/>
</dbReference>
<dbReference type="InterPro" id="IPR036291">
    <property type="entry name" value="NAD(P)-bd_dom_sf"/>
</dbReference>
<reference evidence="4" key="1">
    <citation type="submission" date="2020-07" db="EMBL/GenBank/DDBJ databases">
        <authorList>
            <person name="Partida-Martinez L."/>
            <person name="Huntemann M."/>
            <person name="Clum A."/>
            <person name="Wang J."/>
            <person name="Palaniappan K."/>
            <person name="Ritter S."/>
            <person name="Chen I.-M."/>
            <person name="Stamatis D."/>
            <person name="Reddy T."/>
            <person name="O'Malley R."/>
            <person name="Daum C."/>
            <person name="Shapiro N."/>
            <person name="Ivanova N."/>
            <person name="Kyrpides N."/>
            <person name="Woyke T."/>
        </authorList>
    </citation>
    <scope>NUCLEOTIDE SEQUENCE [LARGE SCALE GENOMIC DNA]</scope>
    <source>
        <strain evidence="4">AT2.8</strain>
    </source>
</reference>
<dbReference type="AlphaFoldDB" id="A0A852TIM9"/>
<accession>A0A852TIM9</accession>
<dbReference type="InterPro" id="IPR002347">
    <property type="entry name" value="SDR_fam"/>
</dbReference>
<comment type="caution">
    <text evidence="3">The sequence shown here is derived from an EMBL/GenBank/DDBJ whole genome shotgun (WGS) entry which is preliminary data.</text>
</comment>
<dbReference type="EC" id="1.1.1.100" evidence="3"/>
<gene>
    <name evidence="3" type="ORF">F4694_004902</name>
</gene>
<evidence type="ECO:0000256" key="2">
    <source>
        <dbReference type="ARBA" id="ARBA00023002"/>
    </source>
</evidence>
<dbReference type="PROSITE" id="PS00061">
    <property type="entry name" value="ADH_SHORT"/>
    <property type="match status" value="1"/>
</dbReference>
<evidence type="ECO:0000313" key="3">
    <source>
        <dbReference type="EMBL" id="NYE08059.1"/>
    </source>
</evidence>
<comment type="similarity">
    <text evidence="1">Belongs to the short-chain dehydrogenases/reductases (SDR) family.</text>
</comment>
<evidence type="ECO:0000256" key="1">
    <source>
        <dbReference type="ARBA" id="ARBA00006484"/>
    </source>
</evidence>
<dbReference type="Pfam" id="PF13561">
    <property type="entry name" value="adh_short_C2"/>
    <property type="match status" value="1"/>
</dbReference>
<evidence type="ECO:0000313" key="4">
    <source>
        <dbReference type="Proteomes" id="UP000548423"/>
    </source>
</evidence>